<evidence type="ECO:0000313" key="2">
    <source>
        <dbReference type="EMBL" id="CAK0858813.1"/>
    </source>
</evidence>
<proteinExistence type="predicted"/>
<feature type="region of interest" description="Disordered" evidence="1">
    <location>
        <begin position="203"/>
        <end position="226"/>
    </location>
</feature>
<dbReference type="SUPFAM" id="SSF52266">
    <property type="entry name" value="SGNH hydrolase"/>
    <property type="match status" value="1"/>
</dbReference>
<feature type="region of interest" description="Disordered" evidence="1">
    <location>
        <begin position="385"/>
        <end position="426"/>
    </location>
</feature>
<organism evidence="2 3">
    <name type="scientific">Prorocentrum cordatum</name>
    <dbReference type="NCBI Taxonomy" id="2364126"/>
    <lineage>
        <taxon>Eukaryota</taxon>
        <taxon>Sar</taxon>
        <taxon>Alveolata</taxon>
        <taxon>Dinophyceae</taxon>
        <taxon>Prorocentrales</taxon>
        <taxon>Prorocentraceae</taxon>
        <taxon>Prorocentrum</taxon>
    </lineage>
</organism>
<sequence>MVANLDSLGVVDVGGIVGKGLRRCLDEAPPDLAIIMAGTNDLGTGAMAREVFQELCEMHEVCWRRGVPTLALPPPPAPRLPEGSAFELERRRLLALLATWTSGARTALRNGECLKAWAGETIFAVHALVKFSEPVLVPSGTLLEEVARAIPVARYRDGVKPIVPQLPGAGKDIADAVLRALGEQAADQQAEPCAEEPTVLQQDAHMTPRSQPPDHSSPTEIGSPTEVDLTPTECLLLAQAANGDWGKQCRCRGCNSLRGRVDRLKARDGESRAGWASLSVQGREEFFANSAGLFNAELQTQLTTAIAKSALEKLTSKMQAEGNFEDYDDLKSKMDKTEFEELCQKGTVIDHPIHDKKKLAWNPKYSMTITMEQVLQEERKRQLEQYEDRKVKRQKNNGKKENTEGAAEDGGGADPREFTVQGGHKKRLDATLSKVTEAQLAITGTMAEADRPENKESLSKKLEEFGARTVGTGNQLLEALTAIQTKGTAESKKKLLECFSQAKDFLAAAKDAGGRVKAAIDESWDEEA</sequence>
<protein>
    <submittedName>
        <fullName evidence="2">Uncharacterized protein</fullName>
    </submittedName>
</protein>
<evidence type="ECO:0000313" key="3">
    <source>
        <dbReference type="Proteomes" id="UP001189429"/>
    </source>
</evidence>
<gene>
    <name evidence="2" type="ORF">PCOR1329_LOCUS48394</name>
</gene>
<feature type="compositionally biased region" description="Polar residues" evidence="1">
    <location>
        <begin position="213"/>
        <end position="222"/>
    </location>
</feature>
<accession>A0ABN9UGR6</accession>
<name>A0ABN9UGR6_9DINO</name>
<dbReference type="EMBL" id="CAUYUJ010015841">
    <property type="protein sequence ID" value="CAK0858813.1"/>
    <property type="molecule type" value="Genomic_DNA"/>
</dbReference>
<evidence type="ECO:0000256" key="1">
    <source>
        <dbReference type="SAM" id="MobiDB-lite"/>
    </source>
</evidence>
<dbReference type="Proteomes" id="UP001189429">
    <property type="component" value="Unassembled WGS sequence"/>
</dbReference>
<keyword evidence="3" id="KW-1185">Reference proteome</keyword>
<comment type="caution">
    <text evidence="2">The sequence shown here is derived from an EMBL/GenBank/DDBJ whole genome shotgun (WGS) entry which is preliminary data.</text>
</comment>
<reference evidence="2" key="1">
    <citation type="submission" date="2023-10" db="EMBL/GenBank/DDBJ databases">
        <authorList>
            <person name="Chen Y."/>
            <person name="Shah S."/>
            <person name="Dougan E. K."/>
            <person name="Thang M."/>
            <person name="Chan C."/>
        </authorList>
    </citation>
    <scope>NUCLEOTIDE SEQUENCE [LARGE SCALE GENOMIC DNA]</scope>
</reference>